<sequence length="480" mass="52073">MIPFVIFLVVVLVGGAGAQQNVHDPRFIGQVPEQCGEDPSFCYIYCRSIDPDTTKARCARDLVSCICTNKRNNSIGVRFVQERLPQPSTTTTTTPLPPINFDYAPGEPVPVLLECDGSTEAGEICHEFCTLEVHALSGSCDLADKTCRCEGVSPSTMQPAPIAWIYAPRPTLPPPPTTPATPPPPLLMQQNYWNPITYGHPNYNYNPIPMQHPNGGYYMPALAPGVAQQQMYPPQLQAWDPYHTVTNEQWINPYQPQQPPLPPPASPSESTNQHRLEEIETTTMTPLSVETSTSEVLTSTSTSVSMTEGVEVMEEEESGQDDTAPQPERKKRSAASSYASAFSFGSGNSNRETCSVSTCQASCEASGFDARKRCIPKCVDTECFCLCKPERVNSSSFLSTLIDGKVEELVGQVLATPGSGSNNPVTGTTNYQRPVQGVPQNPSSPHPSTGLGGLTYGVNKTPLTQDEFMALFAPPPTLYT</sequence>
<dbReference type="AlphaFoldDB" id="A0A226ECX8"/>
<feature type="compositionally biased region" description="Low complexity" evidence="1">
    <location>
        <begin position="288"/>
        <end position="310"/>
    </location>
</feature>
<organism evidence="3 4">
    <name type="scientific">Folsomia candida</name>
    <name type="common">Springtail</name>
    <dbReference type="NCBI Taxonomy" id="158441"/>
    <lineage>
        <taxon>Eukaryota</taxon>
        <taxon>Metazoa</taxon>
        <taxon>Ecdysozoa</taxon>
        <taxon>Arthropoda</taxon>
        <taxon>Hexapoda</taxon>
        <taxon>Collembola</taxon>
        <taxon>Entomobryomorpha</taxon>
        <taxon>Isotomoidea</taxon>
        <taxon>Isotomidae</taxon>
        <taxon>Proisotominae</taxon>
        <taxon>Folsomia</taxon>
    </lineage>
</organism>
<keyword evidence="2" id="KW-0732">Signal</keyword>
<evidence type="ECO:0000256" key="1">
    <source>
        <dbReference type="SAM" id="MobiDB-lite"/>
    </source>
</evidence>
<comment type="caution">
    <text evidence="3">The sequence shown here is derived from an EMBL/GenBank/DDBJ whole genome shotgun (WGS) entry which is preliminary data.</text>
</comment>
<evidence type="ECO:0000313" key="4">
    <source>
        <dbReference type="Proteomes" id="UP000198287"/>
    </source>
</evidence>
<reference evidence="3 4" key="1">
    <citation type="submission" date="2015-12" db="EMBL/GenBank/DDBJ databases">
        <title>The genome of Folsomia candida.</title>
        <authorList>
            <person name="Faddeeva A."/>
            <person name="Derks M.F."/>
            <person name="Anvar Y."/>
            <person name="Smit S."/>
            <person name="Van Straalen N."/>
            <person name="Roelofs D."/>
        </authorList>
    </citation>
    <scope>NUCLEOTIDE SEQUENCE [LARGE SCALE GENOMIC DNA]</scope>
    <source>
        <strain evidence="3 4">VU population</strain>
        <tissue evidence="3">Whole body</tissue>
    </source>
</reference>
<feature type="chain" id="PRO_5012895133" evidence="2">
    <location>
        <begin position="19"/>
        <end position="480"/>
    </location>
</feature>
<feature type="compositionally biased region" description="Acidic residues" evidence="1">
    <location>
        <begin position="311"/>
        <end position="320"/>
    </location>
</feature>
<name>A0A226ECX8_FOLCA</name>
<gene>
    <name evidence="3" type="ORF">Fcan01_09158</name>
</gene>
<evidence type="ECO:0000313" key="3">
    <source>
        <dbReference type="EMBL" id="OXA55309.1"/>
    </source>
</evidence>
<feature type="compositionally biased region" description="Polar residues" evidence="1">
    <location>
        <begin position="418"/>
        <end position="447"/>
    </location>
</feature>
<feature type="region of interest" description="Disordered" evidence="1">
    <location>
        <begin position="252"/>
        <end position="334"/>
    </location>
</feature>
<evidence type="ECO:0000256" key="2">
    <source>
        <dbReference type="SAM" id="SignalP"/>
    </source>
</evidence>
<accession>A0A226ECX8</accession>
<dbReference type="Proteomes" id="UP000198287">
    <property type="component" value="Unassembled WGS sequence"/>
</dbReference>
<protein>
    <submittedName>
        <fullName evidence="3">Uncharacterized protein</fullName>
    </submittedName>
</protein>
<feature type="compositionally biased region" description="Pro residues" evidence="1">
    <location>
        <begin position="256"/>
        <end position="266"/>
    </location>
</feature>
<feature type="region of interest" description="Disordered" evidence="1">
    <location>
        <begin position="415"/>
        <end position="453"/>
    </location>
</feature>
<proteinExistence type="predicted"/>
<feature type="signal peptide" evidence="2">
    <location>
        <begin position="1"/>
        <end position="18"/>
    </location>
</feature>
<dbReference type="EMBL" id="LNIX01000004">
    <property type="protein sequence ID" value="OXA55309.1"/>
    <property type="molecule type" value="Genomic_DNA"/>
</dbReference>
<keyword evidence="4" id="KW-1185">Reference proteome</keyword>